<feature type="compositionally biased region" description="Low complexity" evidence="1">
    <location>
        <begin position="86"/>
        <end position="95"/>
    </location>
</feature>
<reference evidence="2" key="2">
    <citation type="journal article" date="2015" name="Data Brief">
        <title>Shoot transcriptome of the giant reed, Arundo donax.</title>
        <authorList>
            <person name="Barrero R.A."/>
            <person name="Guerrero F.D."/>
            <person name="Moolhuijzen P."/>
            <person name="Goolsby J.A."/>
            <person name="Tidwell J."/>
            <person name="Bellgard S.E."/>
            <person name="Bellgard M.I."/>
        </authorList>
    </citation>
    <scope>NUCLEOTIDE SEQUENCE</scope>
    <source>
        <tissue evidence="2">Shoot tissue taken approximately 20 cm above the soil surface</tissue>
    </source>
</reference>
<evidence type="ECO:0000256" key="1">
    <source>
        <dbReference type="SAM" id="MobiDB-lite"/>
    </source>
</evidence>
<dbReference type="EMBL" id="GBRH01219821">
    <property type="protein sequence ID" value="JAD78074.1"/>
    <property type="molecule type" value="Transcribed_RNA"/>
</dbReference>
<feature type="region of interest" description="Disordered" evidence="1">
    <location>
        <begin position="79"/>
        <end position="112"/>
    </location>
</feature>
<evidence type="ECO:0000313" key="2">
    <source>
        <dbReference type="EMBL" id="JAD78074.1"/>
    </source>
</evidence>
<accession>A0A0A9CP38</accession>
<organism evidence="2">
    <name type="scientific">Arundo donax</name>
    <name type="common">Giant reed</name>
    <name type="synonym">Donax arundinaceus</name>
    <dbReference type="NCBI Taxonomy" id="35708"/>
    <lineage>
        <taxon>Eukaryota</taxon>
        <taxon>Viridiplantae</taxon>
        <taxon>Streptophyta</taxon>
        <taxon>Embryophyta</taxon>
        <taxon>Tracheophyta</taxon>
        <taxon>Spermatophyta</taxon>
        <taxon>Magnoliopsida</taxon>
        <taxon>Liliopsida</taxon>
        <taxon>Poales</taxon>
        <taxon>Poaceae</taxon>
        <taxon>PACMAD clade</taxon>
        <taxon>Arundinoideae</taxon>
        <taxon>Arundineae</taxon>
        <taxon>Arundo</taxon>
    </lineage>
</organism>
<dbReference type="AlphaFoldDB" id="A0A0A9CP38"/>
<protein>
    <submittedName>
        <fullName evidence="2">Uncharacterized protein</fullName>
    </submittedName>
</protein>
<sequence length="129" mass="14311">MSDLSELERKRQSTTSRNAMNDTILTCESMGTEGVVSMYSTLFCASQCSALTRSSAATMARKATEKSCRKMVTAKRISTTSRQDCSLSRSTSASRSEPRKRRLTSCQATHMATRPVLRSSTKQILEVER</sequence>
<reference evidence="2" key="1">
    <citation type="submission" date="2014-09" db="EMBL/GenBank/DDBJ databases">
        <authorList>
            <person name="Magalhaes I.L.F."/>
            <person name="Oliveira U."/>
            <person name="Santos F.R."/>
            <person name="Vidigal T.H.D.A."/>
            <person name="Brescovit A.D."/>
            <person name="Santos A.J."/>
        </authorList>
    </citation>
    <scope>NUCLEOTIDE SEQUENCE</scope>
    <source>
        <tissue evidence="2">Shoot tissue taken approximately 20 cm above the soil surface</tissue>
    </source>
</reference>
<name>A0A0A9CP38_ARUDO</name>
<proteinExistence type="predicted"/>